<evidence type="ECO:0000313" key="27">
    <source>
        <dbReference type="Proteomes" id="UP000472241"/>
    </source>
</evidence>
<dbReference type="InterPro" id="IPR020422">
    <property type="entry name" value="TYR_PHOSPHATASE_DUAL_dom"/>
</dbReference>
<keyword evidence="6" id="KW-0443">Lipid metabolism</keyword>
<comment type="subcellular location">
    <subcellularLocation>
        <location evidence="1">Membrane</location>
    </subcellularLocation>
</comment>
<comment type="catalytic activity">
    <reaction evidence="17">
        <text>1,2-di-(9Z-octadecenoyl)-sn-glycero-3-phospho-(1'-sn-glycerol-3'-phosphate) + H2O = 1,2-di-(9Z-octadecenoyl)-sn-glycero-3-phospho-(1'-sn-glycerol) + phosphate</text>
        <dbReference type="Rhea" id="RHEA:42304"/>
        <dbReference type="ChEBI" id="CHEBI:15377"/>
        <dbReference type="ChEBI" id="CHEBI:43474"/>
        <dbReference type="ChEBI" id="CHEBI:75163"/>
        <dbReference type="ChEBI" id="CHEBI:78907"/>
    </reaction>
    <physiologicalReaction direction="left-to-right" evidence="17">
        <dbReference type="Rhea" id="RHEA:42305"/>
    </physiologicalReaction>
</comment>
<proteinExistence type="predicted"/>
<dbReference type="GO" id="GO:0016020">
    <property type="term" value="C:membrane"/>
    <property type="evidence" value="ECO:0007669"/>
    <property type="project" value="UniProtKB-SubCell"/>
</dbReference>
<dbReference type="PROSITE" id="PS50056">
    <property type="entry name" value="TYR_PHOSPHATASE_2"/>
    <property type="match status" value="1"/>
</dbReference>
<evidence type="ECO:0000256" key="12">
    <source>
        <dbReference type="ARBA" id="ARBA00047986"/>
    </source>
</evidence>
<dbReference type="Proteomes" id="UP000472241">
    <property type="component" value="Unplaced"/>
</dbReference>
<evidence type="ECO:0000256" key="2">
    <source>
        <dbReference type="ARBA" id="ARBA00005189"/>
    </source>
</evidence>
<dbReference type="InterPro" id="IPR029021">
    <property type="entry name" value="Prot-tyrosine_phosphatase-like"/>
</dbReference>
<evidence type="ECO:0000256" key="6">
    <source>
        <dbReference type="ARBA" id="ARBA00023098"/>
    </source>
</evidence>
<feature type="compositionally biased region" description="Low complexity" evidence="23">
    <location>
        <begin position="42"/>
        <end position="56"/>
    </location>
</feature>
<evidence type="ECO:0000256" key="18">
    <source>
        <dbReference type="ARBA" id="ARBA00052780"/>
    </source>
</evidence>
<reference evidence="26" key="2">
    <citation type="submission" date="2025-09" db="UniProtKB">
        <authorList>
            <consortium name="Ensembl"/>
        </authorList>
    </citation>
    <scope>IDENTIFICATION</scope>
</reference>
<comment type="pathway">
    <text evidence="10">Phospholipid metabolism; phosphatidylglycerol biosynthesis; phosphatidylglycerol from CDP-diacylglycerol: step 2/2.</text>
</comment>
<evidence type="ECO:0000313" key="26">
    <source>
        <dbReference type="Ensembl" id="ENSLCNP00005024667.1"/>
    </source>
</evidence>
<evidence type="ECO:0000256" key="11">
    <source>
        <dbReference type="ARBA" id="ARBA00024224"/>
    </source>
</evidence>
<dbReference type="CTD" id="114971"/>
<keyword evidence="8" id="KW-0594">Phospholipid biosynthesis</keyword>
<dbReference type="GO" id="GO:0004722">
    <property type="term" value="F:protein serine/threonine phosphatase activity"/>
    <property type="evidence" value="ECO:0007669"/>
    <property type="project" value="UniProtKB-EC"/>
</dbReference>
<dbReference type="GO" id="GO:0008962">
    <property type="term" value="F:phosphatidylglycerophosphatase activity"/>
    <property type="evidence" value="ECO:0007669"/>
    <property type="project" value="UniProtKB-EC"/>
</dbReference>
<evidence type="ECO:0000256" key="5">
    <source>
        <dbReference type="ARBA" id="ARBA00022912"/>
    </source>
</evidence>
<evidence type="ECO:0000256" key="3">
    <source>
        <dbReference type="ARBA" id="ARBA00022516"/>
    </source>
</evidence>
<keyword evidence="5" id="KW-0904">Protein phosphatase</keyword>
<dbReference type="FunFam" id="3.90.190.10:FF:000060">
    <property type="entry name" value="Phosphatidylglycerophosphatase and protein-tyrosine phosphatase 1"/>
    <property type="match status" value="1"/>
</dbReference>
<evidence type="ECO:0000259" key="24">
    <source>
        <dbReference type="PROSITE" id="PS50054"/>
    </source>
</evidence>
<evidence type="ECO:0000256" key="20">
    <source>
        <dbReference type="ARBA" id="ARBA00065692"/>
    </source>
</evidence>
<keyword evidence="9" id="KW-1208">Phospholipid metabolism</keyword>
<organism evidence="26 27">
    <name type="scientific">Lynx canadensis</name>
    <name type="common">Canada lynx</name>
    <name type="synonym">Felis canadensis</name>
    <dbReference type="NCBI Taxonomy" id="61383"/>
    <lineage>
        <taxon>Eukaryota</taxon>
        <taxon>Metazoa</taxon>
        <taxon>Chordata</taxon>
        <taxon>Craniata</taxon>
        <taxon>Vertebrata</taxon>
        <taxon>Euteleostomi</taxon>
        <taxon>Mammalia</taxon>
        <taxon>Eutheria</taxon>
        <taxon>Laurasiatheria</taxon>
        <taxon>Carnivora</taxon>
        <taxon>Feliformia</taxon>
        <taxon>Felidae</taxon>
        <taxon>Felinae</taxon>
        <taxon>Lynx</taxon>
    </lineage>
</organism>
<evidence type="ECO:0000256" key="8">
    <source>
        <dbReference type="ARBA" id="ARBA00023209"/>
    </source>
</evidence>
<dbReference type="AlphaFoldDB" id="A0A667IK98"/>
<gene>
    <name evidence="26" type="primary">PTPMT1</name>
</gene>
<protein>
    <recommendedName>
        <fullName evidence="21">Phosphatidylglycerophosphatase and protein-tyrosine phosphatase 1</fullName>
        <ecNumber evidence="11">3.1.3.27</ecNumber>
    </recommendedName>
    <alternativeName>
        <fullName evidence="22">Protein-tyrosine phosphatase mitochondrial 1</fullName>
    </alternativeName>
</protein>
<dbReference type="InterPro" id="IPR044596">
    <property type="entry name" value="PTPMT1-like"/>
</dbReference>
<evidence type="ECO:0000256" key="10">
    <source>
        <dbReference type="ARBA" id="ARBA00024192"/>
    </source>
</evidence>
<name>A0A667IK98_LYNCA</name>
<feature type="domain" description="Tyrosine specific protein phosphatases" evidence="25">
    <location>
        <begin position="183"/>
        <end position="251"/>
    </location>
</feature>
<keyword evidence="7" id="KW-0472">Membrane</keyword>
<evidence type="ECO:0000256" key="1">
    <source>
        <dbReference type="ARBA" id="ARBA00004370"/>
    </source>
</evidence>
<dbReference type="SUPFAM" id="SSF52799">
    <property type="entry name" value="(Phosphotyrosine protein) phosphatases II"/>
    <property type="match status" value="1"/>
</dbReference>
<dbReference type="Pfam" id="PF00782">
    <property type="entry name" value="DSPc"/>
    <property type="match status" value="1"/>
</dbReference>
<dbReference type="InterPro" id="IPR000387">
    <property type="entry name" value="Tyr_Pase_dom"/>
</dbReference>
<dbReference type="Gene3D" id="3.90.190.10">
    <property type="entry name" value="Protein tyrosine phosphatase superfamily"/>
    <property type="match status" value="1"/>
</dbReference>
<dbReference type="EC" id="3.1.3.27" evidence="11"/>
<evidence type="ECO:0000256" key="14">
    <source>
        <dbReference type="ARBA" id="ARBA00050944"/>
    </source>
</evidence>
<evidence type="ECO:0000256" key="16">
    <source>
        <dbReference type="ARBA" id="ARBA00052505"/>
    </source>
</evidence>
<comment type="function">
    <text evidence="19">Lipid phosphatase which dephosphorylates phosphatidylglycerophosphate (PGP) to phosphatidylglycerol (PG). PGP is an essential intermediate in the biosynthetic pathway of cardiolipin, a mitochondrial-specific phospholipid regulating the membrane integrity and activities of the organelle. Has also been shown to display phosphatase activity toward phosphoprotein substrates, specifically mediates dephosphorylation of mitochondrial proteins, thereby playing an essential role in ATP production. Has probably a preference for proteins phosphorylated on Ser and/or Thr residues compared to proteins phosphorylated on Tyr residues. Probably involved in regulation of insulin secretion in pancreatic beta cells. May prevent intrinsic apoptosis, probably by regulating mitochondrial membrane integrity.</text>
</comment>
<dbReference type="SMART" id="SM00195">
    <property type="entry name" value="DSPc"/>
    <property type="match status" value="1"/>
</dbReference>
<dbReference type="GeneID" id="115524903"/>
<evidence type="ECO:0000256" key="15">
    <source>
        <dbReference type="ARBA" id="ARBA00051818"/>
    </source>
</evidence>
<evidence type="ECO:0000256" key="23">
    <source>
        <dbReference type="SAM" id="MobiDB-lite"/>
    </source>
</evidence>
<dbReference type="RefSeq" id="XP_030187536.1">
    <property type="nucleotide sequence ID" value="XM_030331676.1"/>
</dbReference>
<feature type="domain" description="Tyrosine-protein phosphatase" evidence="24">
    <location>
        <begin position="111"/>
        <end position="262"/>
    </location>
</feature>
<evidence type="ECO:0000256" key="4">
    <source>
        <dbReference type="ARBA" id="ARBA00022801"/>
    </source>
</evidence>
<evidence type="ECO:0000256" key="17">
    <source>
        <dbReference type="ARBA" id="ARBA00052632"/>
    </source>
</evidence>
<feature type="region of interest" description="Disordered" evidence="23">
    <location>
        <begin position="1"/>
        <end position="62"/>
    </location>
</feature>
<dbReference type="CDD" id="cd14524">
    <property type="entry name" value="PTPMT1"/>
    <property type="match status" value="1"/>
</dbReference>
<dbReference type="InterPro" id="IPR042165">
    <property type="entry name" value="PTPMT1"/>
</dbReference>
<dbReference type="PROSITE" id="PS50054">
    <property type="entry name" value="TYR_PHOSPHATASE_DUAL"/>
    <property type="match status" value="1"/>
</dbReference>
<comment type="catalytic activity">
    <reaction evidence="15">
        <text>a 1-acyl-2-hexanoyl-sn-glycero-3-phospho-(1D-myo-inositol-5-phosphate) + H2O = a 1-acyl-2-hexanoyl-sn-glycero-3-phospho-(1D-myo-inositol) + phosphate</text>
        <dbReference type="Rhea" id="RHEA:42320"/>
        <dbReference type="ChEBI" id="CHEBI:15377"/>
        <dbReference type="ChEBI" id="CHEBI:43474"/>
        <dbReference type="ChEBI" id="CHEBI:78930"/>
        <dbReference type="ChEBI" id="CHEBI:78931"/>
    </reaction>
    <physiologicalReaction direction="left-to-right" evidence="15">
        <dbReference type="Rhea" id="RHEA:42321"/>
    </physiologicalReaction>
</comment>
<comment type="catalytic activity">
    <reaction evidence="14">
        <text>a 1,2-diacyl-sn-glycero-3-phospho-(1'-sn-glycero-3'-phosphate) + H2O = a 1,2-diacyl-sn-glycero-3-phospho-(1'-sn-glycerol) + phosphate</text>
        <dbReference type="Rhea" id="RHEA:33751"/>
        <dbReference type="ChEBI" id="CHEBI:15377"/>
        <dbReference type="ChEBI" id="CHEBI:43474"/>
        <dbReference type="ChEBI" id="CHEBI:60110"/>
        <dbReference type="ChEBI" id="CHEBI:64716"/>
        <dbReference type="EC" id="3.1.3.27"/>
    </reaction>
    <physiologicalReaction direction="left-to-right" evidence="14">
        <dbReference type="Rhea" id="RHEA:33752"/>
    </physiologicalReaction>
</comment>
<evidence type="ECO:0000256" key="13">
    <source>
        <dbReference type="ARBA" id="ARBA00048832"/>
    </source>
</evidence>
<accession>A0A667IK98</accession>
<evidence type="ECO:0000259" key="25">
    <source>
        <dbReference type="PROSITE" id="PS50056"/>
    </source>
</evidence>
<keyword evidence="4" id="KW-0378">Hydrolase</keyword>
<comment type="catalytic activity">
    <reaction evidence="12">
        <text>O-phospho-L-seryl-[protein] + H2O = L-seryl-[protein] + phosphate</text>
        <dbReference type="Rhea" id="RHEA:20629"/>
        <dbReference type="Rhea" id="RHEA-COMP:9863"/>
        <dbReference type="Rhea" id="RHEA-COMP:11604"/>
        <dbReference type="ChEBI" id="CHEBI:15377"/>
        <dbReference type="ChEBI" id="CHEBI:29999"/>
        <dbReference type="ChEBI" id="CHEBI:43474"/>
        <dbReference type="ChEBI" id="CHEBI:83421"/>
        <dbReference type="EC" id="3.1.3.16"/>
    </reaction>
    <physiologicalReaction direction="left-to-right" evidence="12">
        <dbReference type="Rhea" id="RHEA:20630"/>
    </physiologicalReaction>
</comment>
<dbReference type="GO" id="GO:0005739">
    <property type="term" value="C:mitochondrion"/>
    <property type="evidence" value="ECO:0007669"/>
    <property type="project" value="TreeGrafter"/>
</dbReference>
<dbReference type="Ensembl" id="ENSLCNT00005027553.1">
    <property type="protein sequence ID" value="ENSLCNP00005024667.1"/>
    <property type="gene ID" value="ENSLCNG00005016036.1"/>
</dbReference>
<reference evidence="26" key="1">
    <citation type="submission" date="2025-08" db="UniProtKB">
        <authorList>
            <consortium name="Ensembl"/>
        </authorList>
    </citation>
    <scope>IDENTIFICATION</scope>
</reference>
<comment type="subunit">
    <text evidence="20">Interacts with STYXL1; the interaction inhibits PTPMT1 catalytic activity.</text>
</comment>
<sequence>MEPGPGAPGSPAKHPEARPEVSESEAAAQTASPSREAANDLPPSSSSPSGLSSRPPTASLGAGRPPLCQAGWGGMAAGTFLEAGLARVLFYPTLLYTLFRGKVPGRARRDWYHRIDPTVLLGALPLRSMTRRLVQDENVRGVITMNEEYETRFLCNSSKEWKNVGVEQLRLSTVDMTGVPTLADLQKGVRFALKYQSLGQCVYVHCKAGRSRSATMVAAYLIQVYNWSPEEAVRAITKIRSHIHIRSGQLEVLKEFHKEITAGAAKKETYHTSQT</sequence>
<comment type="pathway">
    <text evidence="2">Lipid metabolism.</text>
</comment>
<dbReference type="PANTHER" id="PTHR46712:SF1">
    <property type="entry name" value="PHOSPHATIDYLGLYCEROPHOSPHATASE AND PROTEIN-TYROSINE PHOSPHATASE 1"/>
    <property type="match status" value="1"/>
</dbReference>
<evidence type="ECO:0000256" key="19">
    <source>
        <dbReference type="ARBA" id="ARBA00055472"/>
    </source>
</evidence>
<evidence type="ECO:0000256" key="7">
    <source>
        <dbReference type="ARBA" id="ARBA00023136"/>
    </source>
</evidence>
<keyword evidence="27" id="KW-1185">Reference proteome</keyword>
<evidence type="ECO:0000256" key="22">
    <source>
        <dbReference type="ARBA" id="ARBA00082724"/>
    </source>
</evidence>
<keyword evidence="3" id="KW-0444">Lipid biosynthesis</keyword>
<dbReference type="GO" id="GO:0004439">
    <property type="term" value="F:phosphatidylinositol-4,5-bisphosphate 5-phosphatase activity"/>
    <property type="evidence" value="ECO:0007669"/>
    <property type="project" value="TreeGrafter"/>
</dbReference>
<dbReference type="PROSITE" id="PS00383">
    <property type="entry name" value="TYR_PHOSPHATASE_1"/>
    <property type="match status" value="1"/>
</dbReference>
<dbReference type="PANTHER" id="PTHR46712">
    <property type="entry name" value="PHOSPHATIDYLGLYCEROPHOSPHATASE AND PROTEIN-TYROSINE PHOSPHATASE 1"/>
    <property type="match status" value="1"/>
</dbReference>
<comment type="catalytic activity">
    <reaction evidence="16">
        <text>1,2-dibutyryl-sn-glycero-3-phospho-(1D-myo-inositol-5-phosphate) + H2O = 1,2-dibutyryl-sn-glycero-3-phospho-(1D-myo-inositol) + phosphate</text>
        <dbReference type="Rhea" id="RHEA:42584"/>
        <dbReference type="ChEBI" id="CHEBI:15377"/>
        <dbReference type="ChEBI" id="CHEBI:43474"/>
        <dbReference type="ChEBI" id="CHEBI:82605"/>
        <dbReference type="ChEBI" id="CHEBI:82606"/>
    </reaction>
    <physiologicalReaction direction="left-to-right" evidence="16">
        <dbReference type="Rhea" id="RHEA:42585"/>
    </physiologicalReaction>
</comment>
<dbReference type="InterPro" id="IPR016130">
    <property type="entry name" value="Tyr_Pase_AS"/>
</dbReference>
<dbReference type="GO" id="GO:0008654">
    <property type="term" value="P:phospholipid biosynthetic process"/>
    <property type="evidence" value="ECO:0007669"/>
    <property type="project" value="UniProtKB-KW"/>
</dbReference>
<evidence type="ECO:0000256" key="9">
    <source>
        <dbReference type="ARBA" id="ARBA00023264"/>
    </source>
</evidence>
<evidence type="ECO:0000256" key="21">
    <source>
        <dbReference type="ARBA" id="ARBA00069309"/>
    </source>
</evidence>
<comment type="catalytic activity">
    <reaction evidence="13">
        <text>O-phospho-L-threonyl-[protein] + H2O = L-threonyl-[protein] + phosphate</text>
        <dbReference type="Rhea" id="RHEA:47004"/>
        <dbReference type="Rhea" id="RHEA-COMP:11060"/>
        <dbReference type="Rhea" id="RHEA-COMP:11605"/>
        <dbReference type="ChEBI" id="CHEBI:15377"/>
        <dbReference type="ChEBI" id="CHEBI:30013"/>
        <dbReference type="ChEBI" id="CHEBI:43474"/>
        <dbReference type="ChEBI" id="CHEBI:61977"/>
        <dbReference type="EC" id="3.1.3.16"/>
    </reaction>
    <physiologicalReaction direction="left-to-right" evidence="13">
        <dbReference type="Rhea" id="RHEA:47005"/>
    </physiologicalReaction>
</comment>
<comment type="catalytic activity">
    <reaction evidence="18">
        <text>1,2-dioctanoyl-sn-glycero-3-phospho-(1D-myo-inositol-5-phosphate) + H2O = 1,2-dioctanoyl-sn-glycero-3-phospho-(1D-myo-inositol) + phosphate</text>
        <dbReference type="Rhea" id="RHEA:42308"/>
        <dbReference type="ChEBI" id="CHEBI:15377"/>
        <dbReference type="ChEBI" id="CHEBI:43474"/>
        <dbReference type="ChEBI" id="CHEBI:65221"/>
        <dbReference type="ChEBI" id="CHEBI:78911"/>
    </reaction>
    <physiologicalReaction direction="left-to-right" evidence="18">
        <dbReference type="Rhea" id="RHEA:42309"/>
    </physiologicalReaction>
</comment>
<dbReference type="InterPro" id="IPR000340">
    <property type="entry name" value="Dual-sp_phosphatase_cat-dom"/>
</dbReference>